<name>A0A7X5VE67_9ACTN</name>
<dbReference type="AlphaFoldDB" id="A0A7X5VE67"/>
<dbReference type="SUPFAM" id="SSF53335">
    <property type="entry name" value="S-adenosyl-L-methionine-dependent methyltransferases"/>
    <property type="match status" value="1"/>
</dbReference>
<dbReference type="PANTHER" id="PTHR43591">
    <property type="entry name" value="METHYLTRANSFERASE"/>
    <property type="match status" value="1"/>
</dbReference>
<gene>
    <name evidence="2" type="ORF">BJY22_005322</name>
</gene>
<dbReference type="EMBL" id="JAASRO010000001">
    <property type="protein sequence ID" value="NIK59605.1"/>
    <property type="molecule type" value="Genomic_DNA"/>
</dbReference>
<proteinExistence type="predicted"/>
<dbReference type="GO" id="GO:0008168">
    <property type="term" value="F:methyltransferase activity"/>
    <property type="evidence" value="ECO:0007669"/>
    <property type="project" value="UniProtKB-KW"/>
</dbReference>
<reference evidence="2 3" key="1">
    <citation type="submission" date="2020-03" db="EMBL/GenBank/DDBJ databases">
        <title>Sequencing the genomes of 1000 actinobacteria strains.</title>
        <authorList>
            <person name="Klenk H.-P."/>
        </authorList>
    </citation>
    <scope>NUCLEOTIDE SEQUENCE [LARGE SCALE GENOMIC DNA]</scope>
    <source>
        <strain evidence="2 3">DSM 45490</strain>
    </source>
</reference>
<comment type="caution">
    <text evidence="2">The sequence shown here is derived from an EMBL/GenBank/DDBJ whole genome shotgun (WGS) entry which is preliminary data.</text>
</comment>
<evidence type="ECO:0000313" key="2">
    <source>
        <dbReference type="EMBL" id="NIK59605.1"/>
    </source>
</evidence>
<organism evidence="2 3">
    <name type="scientific">Kribbella shirazensis</name>
    <dbReference type="NCBI Taxonomy" id="1105143"/>
    <lineage>
        <taxon>Bacteria</taxon>
        <taxon>Bacillati</taxon>
        <taxon>Actinomycetota</taxon>
        <taxon>Actinomycetes</taxon>
        <taxon>Propionibacteriales</taxon>
        <taxon>Kribbellaceae</taxon>
        <taxon>Kribbella</taxon>
    </lineage>
</organism>
<dbReference type="Pfam" id="PF13649">
    <property type="entry name" value="Methyltransf_25"/>
    <property type="match status" value="1"/>
</dbReference>
<protein>
    <submittedName>
        <fullName evidence="2">SAM-dependent methyltransferase</fullName>
    </submittedName>
</protein>
<dbReference type="GO" id="GO:0032259">
    <property type="term" value="P:methylation"/>
    <property type="evidence" value="ECO:0007669"/>
    <property type="project" value="UniProtKB-KW"/>
</dbReference>
<feature type="domain" description="Methyltransferase" evidence="1">
    <location>
        <begin position="57"/>
        <end position="149"/>
    </location>
</feature>
<dbReference type="InterPro" id="IPR041698">
    <property type="entry name" value="Methyltransf_25"/>
</dbReference>
<dbReference type="InterPro" id="IPR029063">
    <property type="entry name" value="SAM-dependent_MTases_sf"/>
</dbReference>
<dbReference type="RefSeq" id="WP_167211655.1">
    <property type="nucleotide sequence ID" value="NZ_JAASRO010000001.1"/>
</dbReference>
<dbReference type="Proteomes" id="UP000555407">
    <property type="component" value="Unassembled WGS sequence"/>
</dbReference>
<sequence>MDETALEIDPRNAGVLREWDGEHGAYWAEHAATYNASVARYQPALIAAIGAQSAERILDVGCGSGELAIDVVRSTPGATVVGVDLSAAQLEVARHQAGGLPVTFEQADAQVHDFGTHAFDVIASRTGTMFFTDMTMAFANLAGATRPGGRLVMLVWRGIEDNEWLREFFGAIGRVLPMAPPPANAPGPFSLSDPDRVREVLHGAGWTGVNFTAEDELLCFGPDADSATTFIVGQMRWLFEKLDDVGKRQAEANLHDVMAAHAGEDGVLLGSGAWIVTARR</sequence>
<dbReference type="PANTHER" id="PTHR43591:SF24">
    <property type="entry name" value="2-METHOXY-6-POLYPRENYL-1,4-BENZOQUINOL METHYLASE, MITOCHONDRIAL"/>
    <property type="match status" value="1"/>
</dbReference>
<dbReference type="CDD" id="cd02440">
    <property type="entry name" value="AdoMet_MTases"/>
    <property type="match status" value="1"/>
</dbReference>
<keyword evidence="2" id="KW-0489">Methyltransferase</keyword>
<keyword evidence="2" id="KW-0808">Transferase</keyword>
<evidence type="ECO:0000313" key="3">
    <source>
        <dbReference type="Proteomes" id="UP000555407"/>
    </source>
</evidence>
<keyword evidence="3" id="KW-1185">Reference proteome</keyword>
<dbReference type="Gene3D" id="3.40.50.150">
    <property type="entry name" value="Vaccinia Virus protein VP39"/>
    <property type="match status" value="1"/>
</dbReference>
<accession>A0A7X5VE67</accession>
<evidence type="ECO:0000259" key="1">
    <source>
        <dbReference type="Pfam" id="PF13649"/>
    </source>
</evidence>